<keyword evidence="2" id="KW-0418">Kinase</keyword>
<dbReference type="PANTHER" id="PTHR33525:SF4">
    <property type="entry name" value="CYCLIC DI-GMP PHOSPHODIESTERASE CDGJ"/>
    <property type="match status" value="1"/>
</dbReference>
<evidence type="ECO:0000313" key="3">
    <source>
        <dbReference type="Proteomes" id="UP000516057"/>
    </source>
</evidence>
<feature type="domain" description="HDOD" evidence="1">
    <location>
        <begin position="203"/>
        <end position="389"/>
    </location>
</feature>
<dbReference type="PANTHER" id="PTHR33525">
    <property type="match status" value="1"/>
</dbReference>
<evidence type="ECO:0000259" key="1">
    <source>
        <dbReference type="PROSITE" id="PS51833"/>
    </source>
</evidence>
<evidence type="ECO:0000313" key="2">
    <source>
        <dbReference type="EMBL" id="QNP58923.1"/>
    </source>
</evidence>
<keyword evidence="2" id="KW-0808">Transferase</keyword>
<dbReference type="RefSeq" id="WP_187735908.1">
    <property type="nucleotide sequence ID" value="NZ_CP060790.1"/>
</dbReference>
<dbReference type="KEGG" id="amon:H9L24_18705"/>
<dbReference type="GO" id="GO:0016301">
    <property type="term" value="F:kinase activity"/>
    <property type="evidence" value="ECO:0007669"/>
    <property type="project" value="UniProtKB-KW"/>
</dbReference>
<dbReference type="PROSITE" id="PS51833">
    <property type="entry name" value="HDOD"/>
    <property type="match status" value="1"/>
</dbReference>
<dbReference type="EMBL" id="CP060790">
    <property type="protein sequence ID" value="QNP58923.1"/>
    <property type="molecule type" value="Genomic_DNA"/>
</dbReference>
<dbReference type="InterPro" id="IPR013976">
    <property type="entry name" value="HDOD"/>
</dbReference>
<accession>A0A7H0HEF7</accession>
<dbReference type="InterPro" id="IPR052340">
    <property type="entry name" value="RNase_Y/CdgJ"/>
</dbReference>
<sequence length="411" mass="45264">MVQSVLGSLTLGYRPLWNSARRLAGVQLYVQDDPAAAVDAPHLLRTLQELWTASSPALLISAQSHQLLYNLLEHAPRGSPWIEVRGDWLADSAIYERVRAAHQRGLKLVWRGDLARLPEPEVAACFDNSLLSLSPQDAMAALQSAPARPGAPPPRPSPVLDGQMYENLPNRALAEHCLDAHRAVAVAGWPAEDVLYGLRHQPLQPAHHSVLKLMKAIDAEQSLEAFEQILGEEPLLAYRFMVYTNSAALGLRTGVDSLRRGLVMMGYGSLKRWLSDQLPHASTDPNLQPIRESMVIRAKLTERLIDAGIENDLRREVYLAGLFSQLDDLLNEPLGTILRRLPLSERIVNAVVQQTGPYAPSLEMARALEGDDAGVIRRLCEAHELGLEIVNRALLRVLSDLDVERPGSAAA</sequence>
<protein>
    <submittedName>
        <fullName evidence="2">Histidine kinase</fullName>
    </submittedName>
</protein>
<proteinExistence type="predicted"/>
<dbReference type="SUPFAM" id="SSF109604">
    <property type="entry name" value="HD-domain/PDEase-like"/>
    <property type="match status" value="1"/>
</dbReference>
<dbReference type="Proteomes" id="UP000516057">
    <property type="component" value="Chromosome"/>
</dbReference>
<name>A0A7H0HEF7_9BURK</name>
<dbReference type="Gene3D" id="1.10.3210.10">
    <property type="entry name" value="Hypothetical protein af1432"/>
    <property type="match status" value="1"/>
</dbReference>
<organism evidence="2 3">
    <name type="scientific">Paenacidovorax monticola</name>
    <dbReference type="NCBI Taxonomy" id="1926868"/>
    <lineage>
        <taxon>Bacteria</taxon>
        <taxon>Pseudomonadati</taxon>
        <taxon>Pseudomonadota</taxon>
        <taxon>Betaproteobacteria</taxon>
        <taxon>Burkholderiales</taxon>
        <taxon>Comamonadaceae</taxon>
        <taxon>Paenacidovorax</taxon>
    </lineage>
</organism>
<keyword evidence="3" id="KW-1185">Reference proteome</keyword>
<reference evidence="2 3" key="1">
    <citation type="submission" date="2020-08" db="EMBL/GenBank/DDBJ databases">
        <title>Genome sequence of Acidovorax monticola KACC 19171T.</title>
        <authorList>
            <person name="Hyun D.-W."/>
            <person name="Bae J.-W."/>
        </authorList>
    </citation>
    <scope>NUCLEOTIDE SEQUENCE [LARGE SCALE GENOMIC DNA]</scope>
    <source>
        <strain evidence="2 3">KACC 19171</strain>
    </source>
</reference>
<dbReference type="AlphaFoldDB" id="A0A7H0HEF7"/>
<gene>
    <name evidence="2" type="ORF">H9L24_18705</name>
</gene>